<dbReference type="GO" id="GO:0080120">
    <property type="term" value="P:CAAX-box protein maturation"/>
    <property type="evidence" value="ECO:0007669"/>
    <property type="project" value="UniProtKB-ARBA"/>
</dbReference>
<keyword evidence="1" id="KW-0812">Transmembrane</keyword>
<evidence type="ECO:0000313" key="4">
    <source>
        <dbReference type="Proteomes" id="UP000031189"/>
    </source>
</evidence>
<dbReference type="STRING" id="1577792.QX51_17595"/>
<dbReference type="PANTHER" id="PTHR39430">
    <property type="entry name" value="MEMBRANE-ASSOCIATED PROTEASE-RELATED"/>
    <property type="match status" value="1"/>
</dbReference>
<sequence>MCSKKEDLVTMAKSSKKLPNFIWATILLLIFMFGGQIIGGICIIPIYLTLYMSRGMSSNLSLLELFINLSSFLFIALLVFVRVKYIEKRKISTLGFSKDSWLKKYTKGFLIGFIMMAIVVLILFVLGCVSLDKNPIQPVGISALGGVMIILIGWMIQSATEEILTRGWLMNVLAARYNMVFALIFSSAIFGIMHLFNPDVNYIAVINIILVGIFYGIYVIKTNDLWSVCGMHAAWNFAQGNVFGFEVSGINVAVSSIFDFNLVGSETISGGAFGPEAGLIATFVLLLSIIIVYVLGKKGYFIKNEN</sequence>
<dbReference type="GO" id="GO:0006508">
    <property type="term" value="P:proteolysis"/>
    <property type="evidence" value="ECO:0007669"/>
    <property type="project" value="UniProtKB-KW"/>
</dbReference>
<organism evidence="3 4">
    <name type="scientific">Terrisporobacter othiniensis</name>
    <dbReference type="NCBI Taxonomy" id="1577792"/>
    <lineage>
        <taxon>Bacteria</taxon>
        <taxon>Bacillati</taxon>
        <taxon>Bacillota</taxon>
        <taxon>Clostridia</taxon>
        <taxon>Peptostreptococcales</taxon>
        <taxon>Peptostreptococcaceae</taxon>
        <taxon>Terrisporobacter</taxon>
    </lineage>
</organism>
<dbReference type="EMBL" id="JWHR01000150">
    <property type="protein sequence ID" value="KHS55762.1"/>
    <property type="molecule type" value="Genomic_DNA"/>
</dbReference>
<accession>A0A0B3W0G6</accession>
<keyword evidence="3" id="KW-0378">Hydrolase</keyword>
<dbReference type="PANTHER" id="PTHR39430:SF1">
    <property type="entry name" value="PROTEASE"/>
    <property type="match status" value="1"/>
</dbReference>
<dbReference type="InterPro" id="IPR003675">
    <property type="entry name" value="Rce1/LyrA-like_dom"/>
</dbReference>
<protein>
    <submittedName>
        <fullName evidence="3">CAAX protease</fullName>
    </submittedName>
</protein>
<proteinExistence type="predicted"/>
<name>A0A0B3W0G6_9FIRM</name>
<feature type="transmembrane region" description="Helical" evidence="1">
    <location>
        <begin position="177"/>
        <end position="196"/>
    </location>
</feature>
<feature type="transmembrane region" description="Helical" evidence="1">
    <location>
        <begin position="108"/>
        <end position="127"/>
    </location>
</feature>
<feature type="transmembrane region" description="Helical" evidence="1">
    <location>
        <begin position="278"/>
        <end position="296"/>
    </location>
</feature>
<evidence type="ECO:0000313" key="3">
    <source>
        <dbReference type="EMBL" id="KHS55762.1"/>
    </source>
</evidence>
<feature type="transmembrane region" description="Helical" evidence="1">
    <location>
        <begin position="21"/>
        <end position="48"/>
    </location>
</feature>
<feature type="transmembrane region" description="Helical" evidence="1">
    <location>
        <begin position="139"/>
        <end position="156"/>
    </location>
</feature>
<dbReference type="GO" id="GO:0004175">
    <property type="term" value="F:endopeptidase activity"/>
    <property type="evidence" value="ECO:0007669"/>
    <property type="project" value="UniProtKB-ARBA"/>
</dbReference>
<dbReference type="AlphaFoldDB" id="A0A0B3W0G6"/>
<keyword evidence="3" id="KW-0645">Protease</keyword>
<dbReference type="Pfam" id="PF02517">
    <property type="entry name" value="Rce1-like"/>
    <property type="match status" value="1"/>
</dbReference>
<keyword evidence="1" id="KW-0472">Membrane</keyword>
<feature type="transmembrane region" description="Helical" evidence="1">
    <location>
        <begin position="241"/>
        <end position="258"/>
    </location>
</feature>
<keyword evidence="4" id="KW-1185">Reference proteome</keyword>
<dbReference type="RefSeq" id="WP_039681206.1">
    <property type="nucleotide sequence ID" value="NZ_JAWGXO010000006.1"/>
</dbReference>
<reference evidence="3 4" key="1">
    <citation type="submission" date="2014-12" db="EMBL/GenBank/DDBJ databases">
        <title>Draft genome sequence of Terrisporobacter sp. 08-306576, isolated from the blood culture of a bacteremia patient.</title>
        <authorList>
            <person name="Lund L.C."/>
            <person name="Sydenham T.V."/>
            <person name="Hogh S.V."/>
            <person name="Skov M.N."/>
            <person name="Kemp M."/>
            <person name="Justesen U.S."/>
        </authorList>
    </citation>
    <scope>NUCLEOTIDE SEQUENCE [LARGE SCALE GENOMIC DNA]</scope>
    <source>
        <strain evidence="3 4">08-306576</strain>
    </source>
</reference>
<feature type="transmembrane region" description="Helical" evidence="1">
    <location>
        <begin position="60"/>
        <end position="81"/>
    </location>
</feature>
<keyword evidence="1" id="KW-1133">Transmembrane helix</keyword>
<dbReference type="OrthoDB" id="324900at2"/>
<comment type="caution">
    <text evidence="3">The sequence shown here is derived from an EMBL/GenBank/DDBJ whole genome shotgun (WGS) entry which is preliminary data.</text>
</comment>
<evidence type="ECO:0000259" key="2">
    <source>
        <dbReference type="Pfam" id="PF02517"/>
    </source>
</evidence>
<feature type="domain" description="CAAX prenyl protease 2/Lysostaphin resistance protein A-like" evidence="2">
    <location>
        <begin position="147"/>
        <end position="237"/>
    </location>
</feature>
<gene>
    <name evidence="3" type="ORF">QX51_17595</name>
</gene>
<feature type="transmembrane region" description="Helical" evidence="1">
    <location>
        <begin position="202"/>
        <end position="220"/>
    </location>
</feature>
<dbReference type="Proteomes" id="UP000031189">
    <property type="component" value="Unassembled WGS sequence"/>
</dbReference>
<evidence type="ECO:0000256" key="1">
    <source>
        <dbReference type="SAM" id="Phobius"/>
    </source>
</evidence>